<dbReference type="PANTHER" id="PTHR23077">
    <property type="entry name" value="AAA-FAMILY ATPASE"/>
    <property type="match status" value="1"/>
</dbReference>
<protein>
    <submittedName>
        <fullName evidence="3">AAA+ ATPase domain-containing protein</fullName>
    </submittedName>
</protein>
<dbReference type="InterPro" id="IPR003593">
    <property type="entry name" value="AAA+_ATPase"/>
</dbReference>
<dbReference type="InterPro" id="IPR050168">
    <property type="entry name" value="AAA_ATPase_domain"/>
</dbReference>
<evidence type="ECO:0000313" key="3">
    <source>
        <dbReference type="WBParaSite" id="PSAMB.scaffold463size50280.g6162.t1"/>
    </source>
</evidence>
<dbReference type="CDD" id="cd00009">
    <property type="entry name" value="AAA"/>
    <property type="match status" value="1"/>
</dbReference>
<dbReference type="SMART" id="SM00382">
    <property type="entry name" value="AAA"/>
    <property type="match status" value="1"/>
</dbReference>
<dbReference type="SUPFAM" id="SSF52540">
    <property type="entry name" value="P-loop containing nucleoside triphosphate hydrolases"/>
    <property type="match status" value="1"/>
</dbReference>
<dbReference type="InterPro" id="IPR027417">
    <property type="entry name" value="P-loop_NTPase"/>
</dbReference>
<dbReference type="Pfam" id="PF00004">
    <property type="entry name" value="AAA"/>
    <property type="match status" value="1"/>
</dbReference>
<keyword evidence="2" id="KW-1185">Reference proteome</keyword>
<proteinExistence type="predicted"/>
<organism evidence="2 3">
    <name type="scientific">Plectus sambesii</name>
    <dbReference type="NCBI Taxonomy" id="2011161"/>
    <lineage>
        <taxon>Eukaryota</taxon>
        <taxon>Metazoa</taxon>
        <taxon>Ecdysozoa</taxon>
        <taxon>Nematoda</taxon>
        <taxon>Chromadorea</taxon>
        <taxon>Plectida</taxon>
        <taxon>Plectina</taxon>
        <taxon>Plectoidea</taxon>
        <taxon>Plectidae</taxon>
        <taxon>Plectus</taxon>
    </lineage>
</organism>
<dbReference type="GO" id="GO:0005778">
    <property type="term" value="C:peroxisomal membrane"/>
    <property type="evidence" value="ECO:0007669"/>
    <property type="project" value="TreeGrafter"/>
</dbReference>
<dbReference type="GO" id="GO:0016558">
    <property type="term" value="P:protein import into peroxisome matrix"/>
    <property type="evidence" value="ECO:0007669"/>
    <property type="project" value="TreeGrafter"/>
</dbReference>
<dbReference type="GO" id="GO:0005829">
    <property type="term" value="C:cytosol"/>
    <property type="evidence" value="ECO:0007669"/>
    <property type="project" value="TreeGrafter"/>
</dbReference>
<dbReference type="InterPro" id="IPR003959">
    <property type="entry name" value="ATPase_AAA_core"/>
</dbReference>
<dbReference type="WBParaSite" id="PSAMB.scaffold463size50280.g6162.t1">
    <property type="protein sequence ID" value="PSAMB.scaffold463size50280.g6162.t1"/>
    <property type="gene ID" value="PSAMB.scaffold463size50280.g6162"/>
</dbReference>
<evidence type="ECO:0000259" key="1">
    <source>
        <dbReference type="SMART" id="SM00382"/>
    </source>
</evidence>
<dbReference type="GO" id="GO:0016887">
    <property type="term" value="F:ATP hydrolysis activity"/>
    <property type="evidence" value="ECO:0007669"/>
    <property type="project" value="InterPro"/>
</dbReference>
<sequence length="468" mass="51686">MANFSINQADDPADAVAFRTFVDSMGDDDDADSVACRILPRSLVGTDLNAVNKTLESLNPTAVYLLSDAKTASTKVKSLVALIKRDNQTNVAVLLVVLPRRLISSLNEYAWIAKCLEKRGRHAIVANEVRSAAHFDDFSWITCESVAKSRIMPINKLILQVNPGAKTDQLVSRLFQMLREKCGSFPLVLTVNGLWLSVTLGDESVTDCKLLPDISDGKTQDCVFLLFPDCLPSVTVTESESESDSPVSVDEPGKVNFAENLSKTYVLQCQAGPVAESARFIEWTLQSEVTVGRHVLLCGPASSGKTSMAYRICSRLFRGPATVFSYRLDCRTLRGKNVDSIKKRLNAVLDTCKQRRPSVLVLDDLDQLCSTPNAVEELNPGSDIATERLVQAVWSCVDGARVLVLATSRSAHSLHSTLVAPRGRHFFGFRRFIEPLEHVSTTCLLPFFANTNASFVTRTRVTRRRRHY</sequence>
<accession>A0A914WMN5</accession>
<evidence type="ECO:0000313" key="2">
    <source>
        <dbReference type="Proteomes" id="UP000887566"/>
    </source>
</evidence>
<name>A0A914WMN5_9BILA</name>
<dbReference type="AlphaFoldDB" id="A0A914WMN5"/>
<dbReference type="GO" id="GO:0005524">
    <property type="term" value="F:ATP binding"/>
    <property type="evidence" value="ECO:0007669"/>
    <property type="project" value="InterPro"/>
</dbReference>
<dbReference type="PANTHER" id="PTHR23077:SF12">
    <property type="entry name" value="PEROXISOMAL ATPASE PEX1"/>
    <property type="match status" value="1"/>
</dbReference>
<dbReference type="Proteomes" id="UP000887566">
    <property type="component" value="Unplaced"/>
</dbReference>
<feature type="domain" description="AAA+ ATPase" evidence="1">
    <location>
        <begin position="291"/>
        <end position="437"/>
    </location>
</feature>
<reference evidence="3" key="1">
    <citation type="submission" date="2022-11" db="UniProtKB">
        <authorList>
            <consortium name="WormBaseParasite"/>
        </authorList>
    </citation>
    <scope>IDENTIFICATION</scope>
</reference>
<dbReference type="Gene3D" id="3.40.50.300">
    <property type="entry name" value="P-loop containing nucleotide triphosphate hydrolases"/>
    <property type="match status" value="1"/>
</dbReference>